<evidence type="ECO:0000313" key="1">
    <source>
        <dbReference type="EMBL" id="AYF98796.1"/>
    </source>
</evidence>
<sequence>MTEKTGAGARARSVALVLVGLLLGGAGAVTTAAAWRDDVFLGAEATPSTFDIQARTGTVDRHPTDPDIAPVWTPGAWYDVGLPGDPDTLVVPIVAPTVGDLHPLTSYAVPIELCNDGDVDGEIAEAIITTDTGLVELTSIDVDTIDVGTTIPADSCASDGAAEPLFGWIQFTTTDFGHDLDGSAGQFSIQISVVGVQP</sequence>
<name>A0A387BCH0_9MICO</name>
<dbReference type="Proteomes" id="UP000278886">
    <property type="component" value="Chromosome"/>
</dbReference>
<evidence type="ECO:0008006" key="3">
    <source>
        <dbReference type="Google" id="ProtNLM"/>
    </source>
</evidence>
<dbReference type="AlphaFoldDB" id="A0A387BCH0"/>
<gene>
    <name evidence="1" type="ORF">D7I47_11405</name>
</gene>
<protein>
    <recommendedName>
        <fullName evidence="3">Alternate-type signal peptide domain-containing protein</fullName>
    </recommendedName>
</protein>
<organism evidence="1 2">
    <name type="scientific">Protaetiibacter intestinalis</name>
    <dbReference type="NCBI Taxonomy" id="2419774"/>
    <lineage>
        <taxon>Bacteria</taxon>
        <taxon>Bacillati</taxon>
        <taxon>Actinomycetota</taxon>
        <taxon>Actinomycetes</taxon>
        <taxon>Micrococcales</taxon>
        <taxon>Microbacteriaceae</taxon>
        <taxon>Protaetiibacter</taxon>
    </lineage>
</organism>
<dbReference type="KEGG" id="lyd:D7I47_11405"/>
<dbReference type="EMBL" id="CP032630">
    <property type="protein sequence ID" value="AYF98796.1"/>
    <property type="molecule type" value="Genomic_DNA"/>
</dbReference>
<proteinExistence type="predicted"/>
<keyword evidence="2" id="KW-1185">Reference proteome</keyword>
<dbReference type="OrthoDB" id="5118539at2"/>
<dbReference type="RefSeq" id="WP_120763165.1">
    <property type="nucleotide sequence ID" value="NZ_CP032630.1"/>
</dbReference>
<evidence type="ECO:0000313" key="2">
    <source>
        <dbReference type="Proteomes" id="UP000278886"/>
    </source>
</evidence>
<reference evidence="2" key="1">
    <citation type="submission" date="2018-09" db="EMBL/GenBank/DDBJ databases">
        <title>Genome sequencing of strain 2DFWR-13.</title>
        <authorList>
            <person name="Heo J."/>
            <person name="Kim S.-J."/>
            <person name="Kwon S.-W."/>
        </authorList>
    </citation>
    <scope>NUCLEOTIDE SEQUENCE [LARGE SCALE GENOMIC DNA]</scope>
    <source>
        <strain evidence="2">2DFWR-13</strain>
    </source>
</reference>
<accession>A0A387BCH0</accession>